<dbReference type="InterPro" id="IPR016024">
    <property type="entry name" value="ARM-type_fold"/>
</dbReference>
<evidence type="ECO:0000256" key="6">
    <source>
        <dbReference type="SAM" id="MobiDB-lite"/>
    </source>
</evidence>
<dbReference type="PANTHER" id="PTHR13102">
    <property type="entry name" value="NUCLEOLAR PROTEIN 9"/>
    <property type="match status" value="1"/>
</dbReference>
<dbReference type="GO" id="GO:0000472">
    <property type="term" value="P:endonucleolytic cleavage to generate mature 5'-end of SSU-rRNA from (SSU-rRNA, 5.8S rRNA, LSU-rRNA)"/>
    <property type="evidence" value="ECO:0007669"/>
    <property type="project" value="TreeGrafter"/>
</dbReference>
<dbReference type="InterPro" id="IPR040000">
    <property type="entry name" value="NOP9"/>
</dbReference>
<dbReference type="GO" id="GO:0000447">
    <property type="term" value="P:endonucleolytic cleavage in ITS1 to separate SSU-rRNA from 5.8S rRNA and LSU-rRNA from tricistronic rRNA transcript (SSU-rRNA, 5.8S rRNA, LSU-rRNA)"/>
    <property type="evidence" value="ECO:0007669"/>
    <property type="project" value="TreeGrafter"/>
</dbReference>
<feature type="compositionally biased region" description="Acidic residues" evidence="6">
    <location>
        <begin position="551"/>
        <end position="564"/>
    </location>
</feature>
<sequence length="899" mass="98911">MPKELVRKRGKRKAKNTTDDVIPKAFEPTPAPSFVPLEQQDVEQPTEESNQISQDNAPSGRRIGNMFGGEADWVTPSDGGLGSIRERIEGDAPWGFVDPEVKSYFKTVDDKLKVFEDLGLPQGEDADEENEDRHLLLTAALSELRSRELQLATDTDCALVLERMIWNMGDFGRRVFADSLMGNYAKLIQHRFGSHVVQTLFTLGALTIDRECRNVFPSQEQTADPSEGVLPRMSSQIHDIAQELLPLLPTLIQSPFSSHPIRVLLLLLTGRPIPSAHTAGGPSSQSSAIRSKRSTKFAKSNANFKAFVQNDEETGADAPEGTLRAVPDSFNSLITEFWGAIRGKVGEVEIRALGVGQVAGPVIQMLIELEAQGGASNEKGSLMDTALSGLITTLHESSEAPSRSDYLELLLRDATGSHLFELLLRVAPDPVFSSIWSTYFVGRMGKLGVHPVANFVVAKAVTRLGEQELASLLDEVKGDWRRAVMRARTGVIKAVIDRAADLQVLGDKVLDTVCQSFEIQRPRDESFLVPCVLTLKPLKRYRKAAGIPAPEGEEADEVEEEEEEDRWKEPEPRLEAEPEMTEEEALQAKRRLGHLKKVAETADPLGPNIQGSLILQSLLRLPSQENETVISSLLAQPIDYLLKIAHSPISSRLLDVIVDSPTVPFKSSRKVILAFLGNFYGLVDDRVGSRVGEKLWAHCDGFLKTKIARTLVPFEITLSSSQYGRFFARKVNIGFFKRREDEWLAQQTAAPRPTPAATNLAASVKPIVPVVQPIAPVASTSTPVVPASSSLSADKKDKKRKRDKATRPEEMDEIDRLFAGVPEPSSSSVLGSISTSSEEIPRKKPKSAVEEKEEPVLKETVAASGDDLGDGFILLRKKEKKEKKAKKEKKEKSSKNTLA</sequence>
<evidence type="ECO:0000256" key="5">
    <source>
        <dbReference type="PROSITE-ProRule" id="PRU00317"/>
    </source>
</evidence>
<organism evidence="7">
    <name type="scientific">Phaffia rhodozyma</name>
    <name type="common">Yeast</name>
    <name type="synonym">Xanthophyllomyces dendrorhous</name>
    <dbReference type="NCBI Taxonomy" id="264483"/>
    <lineage>
        <taxon>Eukaryota</taxon>
        <taxon>Fungi</taxon>
        <taxon>Dikarya</taxon>
        <taxon>Basidiomycota</taxon>
        <taxon>Agaricomycotina</taxon>
        <taxon>Tremellomycetes</taxon>
        <taxon>Cystofilobasidiales</taxon>
        <taxon>Mrakiaceae</taxon>
        <taxon>Phaffia</taxon>
    </lineage>
</organism>
<feature type="compositionally biased region" description="Polar residues" evidence="6">
    <location>
        <begin position="47"/>
        <end position="57"/>
    </location>
</feature>
<feature type="compositionally biased region" description="Low complexity" evidence="6">
    <location>
        <begin position="779"/>
        <end position="790"/>
    </location>
</feature>
<feature type="compositionally biased region" description="Basic and acidic residues" evidence="6">
    <location>
        <begin position="565"/>
        <end position="576"/>
    </location>
</feature>
<feature type="region of interest" description="Disordered" evidence="6">
    <location>
        <begin position="547"/>
        <end position="580"/>
    </location>
</feature>
<evidence type="ECO:0000313" key="7">
    <source>
        <dbReference type="EMBL" id="CED83347.1"/>
    </source>
</evidence>
<dbReference type="InterPro" id="IPR011989">
    <property type="entry name" value="ARM-like"/>
</dbReference>
<evidence type="ECO:0000256" key="1">
    <source>
        <dbReference type="ARBA" id="ARBA00016427"/>
    </source>
</evidence>
<evidence type="ECO:0000256" key="4">
    <source>
        <dbReference type="ARBA" id="ARBA00031929"/>
    </source>
</evidence>
<feature type="compositionally biased region" description="Basic and acidic residues" evidence="6">
    <location>
        <begin position="839"/>
        <end position="857"/>
    </location>
</feature>
<dbReference type="PROSITE" id="PS50302">
    <property type="entry name" value="PUM"/>
    <property type="match status" value="1"/>
</dbReference>
<feature type="region of interest" description="Disordered" evidence="6">
    <location>
        <begin position="779"/>
        <end position="899"/>
    </location>
</feature>
<dbReference type="GO" id="GO:0000480">
    <property type="term" value="P:endonucleolytic cleavage in 5'-ETS of tricistronic rRNA transcript (SSU-rRNA, 5.8S rRNA, LSU-rRNA)"/>
    <property type="evidence" value="ECO:0007669"/>
    <property type="project" value="TreeGrafter"/>
</dbReference>
<evidence type="ECO:0000256" key="3">
    <source>
        <dbReference type="ARBA" id="ARBA00030932"/>
    </source>
</evidence>
<dbReference type="SMART" id="SM00025">
    <property type="entry name" value="Pumilio"/>
    <property type="match status" value="5"/>
</dbReference>
<dbReference type="InterPro" id="IPR001313">
    <property type="entry name" value="Pumilio_RNA-bd_rpt"/>
</dbReference>
<dbReference type="GO" id="GO:0003723">
    <property type="term" value="F:RNA binding"/>
    <property type="evidence" value="ECO:0007669"/>
    <property type="project" value="InterPro"/>
</dbReference>
<protein>
    <recommendedName>
        <fullName evidence="1">Nucleolar protein 9</fullName>
    </recommendedName>
    <alternativeName>
        <fullName evidence="3 4">Pumilio domain-containing protein NOP9</fullName>
    </alternativeName>
</protein>
<dbReference type="SUPFAM" id="SSF48371">
    <property type="entry name" value="ARM repeat"/>
    <property type="match status" value="1"/>
</dbReference>
<evidence type="ECO:0000256" key="2">
    <source>
        <dbReference type="ARBA" id="ARBA00022737"/>
    </source>
</evidence>
<dbReference type="GO" id="GO:0000056">
    <property type="term" value="P:ribosomal small subunit export from nucleus"/>
    <property type="evidence" value="ECO:0007669"/>
    <property type="project" value="TreeGrafter"/>
</dbReference>
<feature type="region of interest" description="Disordered" evidence="6">
    <location>
        <begin position="1"/>
        <end position="78"/>
    </location>
</feature>
<feature type="compositionally biased region" description="Basic residues" evidence="6">
    <location>
        <begin position="875"/>
        <end position="887"/>
    </location>
</feature>
<keyword evidence="2" id="KW-0677">Repeat</keyword>
<feature type="repeat" description="Pumilio" evidence="5">
    <location>
        <begin position="179"/>
        <end position="217"/>
    </location>
</feature>
<name>A0A0F7SMQ6_PHARH</name>
<dbReference type="PANTHER" id="PTHR13102:SF0">
    <property type="entry name" value="NUCLEOLAR PROTEIN 9"/>
    <property type="match status" value="1"/>
</dbReference>
<dbReference type="GO" id="GO:0005730">
    <property type="term" value="C:nucleolus"/>
    <property type="evidence" value="ECO:0007669"/>
    <property type="project" value="TreeGrafter"/>
</dbReference>
<dbReference type="GO" id="GO:0030688">
    <property type="term" value="C:preribosome, small subunit precursor"/>
    <property type="evidence" value="ECO:0007669"/>
    <property type="project" value="TreeGrafter"/>
</dbReference>
<accession>A0A0F7SMQ6</accession>
<reference evidence="7" key="1">
    <citation type="submission" date="2014-08" db="EMBL/GenBank/DDBJ databases">
        <authorList>
            <person name="Sharma Rahul"/>
            <person name="Thines Marco"/>
        </authorList>
    </citation>
    <scope>NUCLEOTIDE SEQUENCE</scope>
</reference>
<dbReference type="Pfam" id="PF22493">
    <property type="entry name" value="PUF_NOP9"/>
    <property type="match status" value="1"/>
</dbReference>
<proteinExistence type="predicted"/>
<feature type="compositionally biased region" description="Basic and acidic residues" evidence="6">
    <location>
        <begin position="888"/>
        <end position="899"/>
    </location>
</feature>
<feature type="compositionally biased region" description="Low complexity" evidence="6">
    <location>
        <begin position="825"/>
        <end position="837"/>
    </location>
</feature>
<dbReference type="AlphaFoldDB" id="A0A0F7SMQ6"/>
<dbReference type="EMBL" id="LN483142">
    <property type="protein sequence ID" value="CED83347.1"/>
    <property type="molecule type" value="Genomic_DNA"/>
</dbReference>
<dbReference type="Gene3D" id="1.25.10.10">
    <property type="entry name" value="Leucine-rich Repeat Variant"/>
    <property type="match status" value="2"/>
</dbReference>
<dbReference type="GO" id="GO:0030686">
    <property type="term" value="C:90S preribosome"/>
    <property type="evidence" value="ECO:0007669"/>
    <property type="project" value="TreeGrafter"/>
</dbReference>